<proteinExistence type="predicted"/>
<evidence type="ECO:0000313" key="1">
    <source>
        <dbReference type="EMBL" id="PHK48787.1"/>
    </source>
</evidence>
<dbReference type="AlphaFoldDB" id="A0A2C6WMW9"/>
<dbReference type="Proteomes" id="UP001056588">
    <property type="component" value="Chromosome"/>
</dbReference>
<reference evidence="2" key="4">
    <citation type="submission" date="2022-03" db="EMBL/GenBank/DDBJ databases">
        <title>Complete Genome Sequence of Staphylococcus edaphicus strain CCM 8731.</title>
        <authorList>
            <person name="Rimmer C.O."/>
            <person name="Thomas J.C."/>
        </authorList>
    </citation>
    <scope>NUCLEOTIDE SEQUENCE</scope>
    <source>
        <strain evidence="2">CCM 8731</strain>
    </source>
</reference>
<reference evidence="3" key="2">
    <citation type="submission" date="2017-10" db="EMBL/GenBank/DDBJ databases">
        <title>Staphylococcus edaphicus sp. nov., isolated in Antarctica, harbouring mecC gene and genomic islands essential in adaptation to extreme environment.</title>
        <authorList>
            <person name="Pantucek R."/>
            <person name="Sedlacek I."/>
            <person name="Indrakova A."/>
            <person name="Vrbovska V."/>
            <person name="Maslanova I."/>
            <person name="Kovarovic V."/>
            <person name="Svec P."/>
            <person name="Kralova S."/>
            <person name="Kristofova L."/>
            <person name="Keklakova J."/>
            <person name="Petras P."/>
            <person name="Doskar J."/>
        </authorList>
    </citation>
    <scope>NUCLEOTIDE SEQUENCE [LARGE SCALE GENOMIC DNA]</scope>
    <source>
        <strain evidence="3">CCM 5085</strain>
    </source>
</reference>
<evidence type="ECO:0000313" key="2">
    <source>
        <dbReference type="EMBL" id="UQW81395.1"/>
    </source>
</evidence>
<keyword evidence="4" id="KW-1185">Reference proteome</keyword>
<name>A0A2C6WMW9_9STAP</name>
<organism evidence="1 3">
    <name type="scientific">Staphylococcus edaphicus</name>
    <dbReference type="NCBI Taxonomy" id="1955013"/>
    <lineage>
        <taxon>Bacteria</taxon>
        <taxon>Bacillati</taxon>
        <taxon>Bacillota</taxon>
        <taxon>Bacilli</taxon>
        <taxon>Bacillales</taxon>
        <taxon>Staphylococcaceae</taxon>
        <taxon>Staphylococcus</taxon>
    </lineage>
</organism>
<evidence type="ECO:0000313" key="4">
    <source>
        <dbReference type="Proteomes" id="UP001056588"/>
    </source>
</evidence>
<evidence type="ECO:0000313" key="3">
    <source>
        <dbReference type="Proteomes" id="UP000223828"/>
    </source>
</evidence>
<protein>
    <submittedName>
        <fullName evidence="1">Phage capsid protein</fullName>
    </submittedName>
</protein>
<sequence>MKNFKEQFAYHLSEFDDDHIEGYAQRYQTDIGHDSNKIEQALKQLSISENELLTAEQINQKILGVLDMKQINQSGTTYLGTLTKQLASSDNDFIIQELPTARREVFKELLTYELPNTLRDVITITDDEHVETIPSLTYIKDKLSTNGIELSLNGSSKYFDKREGHIYTEVSDTVVHASDRTLDELLKEIFINECVAYETTLLLDKNNASGLIDEQNKDLSLYNQDIKEVNGKTIYECIKQAIKDIPQPFRRNVSVVMNTEHHDKLIQELAQMGLGALAGDLNKLFNITNIVVTDNAQDILVGDFGHGIYAKYEAIMYNKKKQAMRGIYQFALNYVFDIKIVPELLRIAKI</sequence>
<dbReference type="EMBL" id="MRZN01000024">
    <property type="protein sequence ID" value="PHK48787.1"/>
    <property type="molecule type" value="Genomic_DNA"/>
</dbReference>
<dbReference type="EMBL" id="CP093217">
    <property type="protein sequence ID" value="UQW81395.1"/>
    <property type="molecule type" value="Genomic_DNA"/>
</dbReference>
<dbReference type="Proteomes" id="UP000223828">
    <property type="component" value="Unassembled WGS sequence"/>
</dbReference>
<gene>
    <name evidence="1" type="ORF">BTJ66_11755</name>
    <name evidence="2" type="ORF">MNY58_12690</name>
</gene>
<reference evidence="1" key="1">
    <citation type="journal article" date="2017" name="Appl. Environ. Microbiol.">
        <title>Staphylococcus edaphicus sp. nov., isolated in Antarctica, harbours mecC gene and genomic islands with suspected role in adaptation to extreme environment.</title>
        <authorList>
            <person name="Pantucek R."/>
            <person name="Sedlacek I."/>
            <person name="Indrakova A."/>
            <person name="Vrbovska V."/>
            <person name="Maslanova I."/>
            <person name="Kovarovic V."/>
            <person name="Svec P."/>
            <person name="Kralova S."/>
            <person name="Kristofova L."/>
            <person name="Keklakova J."/>
            <person name="Petras P."/>
            <person name="Doskar J."/>
        </authorList>
    </citation>
    <scope>NUCLEOTIDE SEQUENCE</scope>
    <source>
        <strain evidence="1">CCM 8730</strain>
    </source>
</reference>
<accession>A0A2C6WMW9</accession>
<dbReference type="OrthoDB" id="1937417at2"/>
<dbReference type="RefSeq" id="WP_099091137.1">
    <property type="nucleotide sequence ID" value="NZ_CP093217.1"/>
</dbReference>
<reference evidence="1" key="3">
    <citation type="submission" date="2017-10" db="EMBL/GenBank/DDBJ databases">
        <authorList>
            <person name="Vrbovska V."/>
            <person name="Kovarovic V."/>
            <person name="Indrakova A."/>
        </authorList>
    </citation>
    <scope>NUCLEOTIDE SEQUENCE</scope>
    <source>
        <strain evidence="1">CCM 8730</strain>
    </source>
</reference>